<proteinExistence type="inferred from homology"/>
<dbReference type="InterPro" id="IPR015267">
    <property type="entry name" value="PPP4R2"/>
</dbReference>
<dbReference type="RefSeq" id="XP_030381820.1">
    <property type="nucleotide sequence ID" value="XM_030525960.1"/>
</dbReference>
<dbReference type="PANTHER" id="PTHR16487:SF0">
    <property type="entry name" value="PROTEIN PHOSPHATASE 4 REGULATORY SUBUNIT 2-RELATED"/>
    <property type="match status" value="1"/>
</dbReference>
<feature type="compositionally biased region" description="Acidic residues" evidence="2">
    <location>
        <begin position="632"/>
        <end position="643"/>
    </location>
</feature>
<feature type="compositionally biased region" description="Basic and acidic residues" evidence="2">
    <location>
        <begin position="352"/>
        <end position="461"/>
    </location>
</feature>
<comment type="similarity">
    <text evidence="1">Belongs to the PPP4R2 family.</text>
</comment>
<dbReference type="GO" id="GO:0005634">
    <property type="term" value="C:nucleus"/>
    <property type="evidence" value="ECO:0007669"/>
    <property type="project" value="TreeGrafter"/>
</dbReference>
<dbReference type="Pfam" id="PF09184">
    <property type="entry name" value="PPP4R2"/>
    <property type="match status" value="1"/>
</dbReference>
<feature type="compositionally biased region" description="Low complexity" evidence="2">
    <location>
        <begin position="594"/>
        <end position="618"/>
    </location>
</feature>
<dbReference type="GO" id="GO:0019888">
    <property type="term" value="F:protein phosphatase regulator activity"/>
    <property type="evidence" value="ECO:0007669"/>
    <property type="project" value="InterPro"/>
</dbReference>
<feature type="region of interest" description="Disordered" evidence="2">
    <location>
        <begin position="180"/>
        <end position="643"/>
    </location>
</feature>
<accession>A0A6J2U1Q4</accession>
<organism evidence="3 4">
    <name type="scientific">Drosophila lebanonensis</name>
    <name type="common">Fruit fly</name>
    <name type="synonym">Scaptodrosophila lebanonensis</name>
    <dbReference type="NCBI Taxonomy" id="7225"/>
    <lineage>
        <taxon>Eukaryota</taxon>
        <taxon>Metazoa</taxon>
        <taxon>Ecdysozoa</taxon>
        <taxon>Arthropoda</taxon>
        <taxon>Hexapoda</taxon>
        <taxon>Insecta</taxon>
        <taxon>Pterygota</taxon>
        <taxon>Neoptera</taxon>
        <taxon>Endopterygota</taxon>
        <taxon>Diptera</taxon>
        <taxon>Brachycera</taxon>
        <taxon>Muscomorpha</taxon>
        <taxon>Ephydroidea</taxon>
        <taxon>Drosophilidae</taxon>
        <taxon>Scaptodrosophila</taxon>
    </lineage>
</organism>
<feature type="compositionally biased region" description="Basic and acidic residues" evidence="2">
    <location>
        <begin position="513"/>
        <end position="534"/>
    </location>
</feature>
<sequence>MVTMENSEEILQILERFTRLKQKEIPKELEDYLQYVAKTGDTIFKWSSLKYLFREKLLHVIKHFNEDSPRLEEIPNYPNVDPFNYETMKSSLLERLDLFNAAPFTVQRLCELLIDPRKQYSRIDKFMRALEKNILVVSTIEPGRKRTESENGDSLDSVVNGDLSLEVNIDIEMENEGLFNNMDERNGNAEESSSGTLKASCPRSDDTVQPKAKKVKLDYDEEERPEAASSSNNTDDVESEATGSLPVETALKTKPDVESIDAEVDATDGTGVVREKKARVDAQQQTAEAVAEAEEAENEDESKKISSADKQAKDAKEVKVAPVEEELPESKPVAAKVDAATKDDESDEQDGTAERAKEETPAEKVKTPTADSEAKASDSEAVAKSEKAIKEKETETVEKKEPKISEKTDTPAEPAKPEKEADTEEPKPSSQAKKPEEIAQSPEKEAEEEKTADKEAAEEAPAKATTQTEPESKSDAGTANATGDGAGDTNTEKTETESTAKSKATAVPAEDEDVKKKDEKKSTDPEVAVADKEAPSLPVPIETDEPAAEAVAAAQPAASTASTATPPTTVAPPALTLNDQPMEDTPAEEEEEQSQISPSAAVEEVVMAETGAATGGEMATDDAPKDEPAAMEVDDTSQEVMDQ</sequence>
<reference evidence="4 5" key="1">
    <citation type="submission" date="2025-04" db="UniProtKB">
        <authorList>
            <consortium name="RefSeq"/>
        </authorList>
    </citation>
    <scope>IDENTIFICATION</scope>
    <source>
        <strain evidence="4 5">11010-0011.00</strain>
        <tissue evidence="4 5">Whole body</tissue>
    </source>
</reference>
<feature type="compositionally biased region" description="Acidic residues" evidence="2">
    <location>
        <begin position="291"/>
        <end position="300"/>
    </location>
</feature>
<gene>
    <name evidence="4 5" type="primary">LOC115629489</name>
</gene>
<dbReference type="AlphaFoldDB" id="A0A6J2U1Q4"/>
<dbReference type="GO" id="GO:0005737">
    <property type="term" value="C:cytoplasm"/>
    <property type="evidence" value="ECO:0007669"/>
    <property type="project" value="TreeGrafter"/>
</dbReference>
<dbReference type="OrthoDB" id="341898at2759"/>
<dbReference type="CTD" id="31979"/>
<evidence type="ECO:0000256" key="2">
    <source>
        <dbReference type="SAM" id="MobiDB-lite"/>
    </source>
</evidence>
<evidence type="ECO:0000313" key="5">
    <source>
        <dbReference type="RefSeq" id="XP_030381822.1"/>
    </source>
</evidence>
<dbReference type="RefSeq" id="XP_030381822.1">
    <property type="nucleotide sequence ID" value="XM_030525962.1"/>
</dbReference>
<protein>
    <submittedName>
        <fullName evidence="4 5">Serine/threonine-protein phosphatase 4 regulatory subunit 2 isoform X1</fullName>
    </submittedName>
</protein>
<feature type="compositionally biased region" description="Low complexity" evidence="2">
    <location>
        <begin position="548"/>
        <end position="577"/>
    </location>
</feature>
<keyword evidence="3" id="KW-1185">Reference proteome</keyword>
<feature type="compositionally biased region" description="Basic and acidic residues" evidence="2">
    <location>
        <begin position="301"/>
        <end position="319"/>
    </location>
</feature>
<dbReference type="Proteomes" id="UP000504634">
    <property type="component" value="Unplaced"/>
</dbReference>
<dbReference type="GO" id="GO:0030289">
    <property type="term" value="C:protein phosphatase 4 complex"/>
    <property type="evidence" value="ECO:0007669"/>
    <property type="project" value="InterPro"/>
</dbReference>
<name>A0A6J2U1Q4_DROLE</name>
<feature type="compositionally biased region" description="Acidic residues" evidence="2">
    <location>
        <begin position="581"/>
        <end position="593"/>
    </location>
</feature>
<feature type="compositionally biased region" description="Basic and acidic residues" evidence="2">
    <location>
        <begin position="490"/>
        <end position="500"/>
    </location>
</feature>
<evidence type="ECO:0000313" key="4">
    <source>
        <dbReference type="RefSeq" id="XP_030381820.1"/>
    </source>
</evidence>
<evidence type="ECO:0000313" key="3">
    <source>
        <dbReference type="Proteomes" id="UP000504634"/>
    </source>
</evidence>
<dbReference type="GeneID" id="115629489"/>
<evidence type="ECO:0000256" key="1">
    <source>
        <dbReference type="ARBA" id="ARBA00009207"/>
    </source>
</evidence>
<dbReference type="PANTHER" id="PTHR16487">
    <property type="entry name" value="PPP4R2-RELATED PROTEIN"/>
    <property type="match status" value="1"/>
</dbReference>
<feature type="compositionally biased region" description="Low complexity" evidence="2">
    <location>
        <begin position="462"/>
        <end position="489"/>
    </location>
</feature>